<keyword evidence="2" id="KW-0732">Signal</keyword>
<evidence type="ECO:0000313" key="3">
    <source>
        <dbReference type="EMBL" id="KMS98104.1"/>
    </source>
</evidence>
<evidence type="ECO:0000256" key="1">
    <source>
        <dbReference type="SAM" id="MobiDB-lite"/>
    </source>
</evidence>
<organism evidence="3 4">
    <name type="scientific">Beta vulgaris subsp. vulgaris</name>
    <name type="common">Beet</name>
    <dbReference type="NCBI Taxonomy" id="3555"/>
    <lineage>
        <taxon>Eukaryota</taxon>
        <taxon>Viridiplantae</taxon>
        <taxon>Streptophyta</taxon>
        <taxon>Embryophyta</taxon>
        <taxon>Tracheophyta</taxon>
        <taxon>Spermatophyta</taxon>
        <taxon>Magnoliopsida</taxon>
        <taxon>eudicotyledons</taxon>
        <taxon>Gunneridae</taxon>
        <taxon>Pentapetalae</taxon>
        <taxon>Caryophyllales</taxon>
        <taxon>Chenopodiaceae</taxon>
        <taxon>Betoideae</taxon>
        <taxon>Beta</taxon>
    </lineage>
</organism>
<evidence type="ECO:0000313" key="4">
    <source>
        <dbReference type="Proteomes" id="UP000035740"/>
    </source>
</evidence>
<gene>
    <name evidence="3" type="ORF">BVRB_4g095490</name>
</gene>
<sequence length="66" mass="7410">MTTIAYYLAFILLLSHTSNAEAARFGGYVPFSEKYMRVVSHRAQARSPPSPMPNARRSPIFPPPNE</sequence>
<evidence type="ECO:0008006" key="5">
    <source>
        <dbReference type="Google" id="ProtNLM"/>
    </source>
</evidence>
<dbReference type="Proteomes" id="UP000035740">
    <property type="component" value="Unassembled WGS sequence"/>
</dbReference>
<name>A0A0J8B9X4_BETVV</name>
<reference evidence="3 4" key="1">
    <citation type="journal article" date="2014" name="Nature">
        <title>The genome of the recently domesticated crop plant sugar beet (Beta vulgaris).</title>
        <authorList>
            <person name="Dohm J.C."/>
            <person name="Minoche A.E."/>
            <person name="Holtgrawe D."/>
            <person name="Capella-Gutierrez S."/>
            <person name="Zakrzewski F."/>
            <person name="Tafer H."/>
            <person name="Rupp O."/>
            <person name="Sorensen T.R."/>
            <person name="Stracke R."/>
            <person name="Reinhardt R."/>
            <person name="Goesmann A."/>
            <person name="Kraft T."/>
            <person name="Schulz B."/>
            <person name="Stadler P.F."/>
            <person name="Schmidt T."/>
            <person name="Gabaldon T."/>
            <person name="Lehrach H."/>
            <person name="Weisshaar B."/>
            <person name="Himmelbauer H."/>
        </authorList>
    </citation>
    <scope>NUCLEOTIDE SEQUENCE [LARGE SCALE GENOMIC DNA]</scope>
    <source>
        <tissue evidence="3">Taproot</tissue>
    </source>
</reference>
<dbReference type="Gramene" id="KMS98104">
    <property type="protein sequence ID" value="KMS98104"/>
    <property type="gene ID" value="BVRB_4g095490"/>
</dbReference>
<accession>A0A0J8B9X4</accession>
<feature type="signal peptide" evidence="2">
    <location>
        <begin position="1"/>
        <end position="22"/>
    </location>
</feature>
<dbReference type="EMBL" id="KQ090267">
    <property type="protein sequence ID" value="KMS98104.1"/>
    <property type="molecule type" value="Genomic_DNA"/>
</dbReference>
<feature type="region of interest" description="Disordered" evidence="1">
    <location>
        <begin position="42"/>
        <end position="66"/>
    </location>
</feature>
<protein>
    <recommendedName>
        <fullName evidence="5">Secreted protein</fullName>
    </recommendedName>
</protein>
<proteinExistence type="predicted"/>
<evidence type="ECO:0000256" key="2">
    <source>
        <dbReference type="SAM" id="SignalP"/>
    </source>
</evidence>
<keyword evidence="4" id="KW-1185">Reference proteome</keyword>
<feature type="chain" id="PRO_5005294250" description="Secreted protein" evidence="2">
    <location>
        <begin position="23"/>
        <end position="66"/>
    </location>
</feature>
<dbReference type="AlphaFoldDB" id="A0A0J8B9X4"/>